<dbReference type="InterPro" id="IPR001920">
    <property type="entry name" value="Asp/Glu_race"/>
</dbReference>
<organism evidence="3 4">
    <name type="scientific">Chitinivorax tropicus</name>
    <dbReference type="NCBI Taxonomy" id="714531"/>
    <lineage>
        <taxon>Bacteria</taxon>
        <taxon>Pseudomonadati</taxon>
        <taxon>Pseudomonadota</taxon>
        <taxon>Betaproteobacteria</taxon>
        <taxon>Chitinivorax</taxon>
    </lineage>
</organism>
<dbReference type="AlphaFoldDB" id="A0A840MVI0"/>
<dbReference type="RefSeq" id="WP_184041754.1">
    <property type="nucleotide sequence ID" value="NZ_JACHHY010000032.1"/>
</dbReference>
<dbReference type="EC" id="5.1.1.13" evidence="3"/>
<keyword evidence="4" id="KW-1185">Reference proteome</keyword>
<dbReference type="PROSITE" id="PS00924">
    <property type="entry name" value="ASP_GLU_RACEMASE_2"/>
    <property type="match status" value="1"/>
</dbReference>
<sequence>MRTIGIIGGMSWESTQYYYRYLNESIKQRLGGLHSARVLISSLDFADIAAMQQEGHWHQAGVKLAHEARRLEVAGAECIVLATNTMHKVVDQIEHVLTVPFLHIADATALAVKRRGLHRIGLLGTQYTMEQEFYAGRLSMQHGLEVLVPALEERQLVHRVIYQELCQGRLEPESRRHYLEIIASLQARGAEGVILGCTEIGLLITQADSPLPLFDTAALHIEAAVDFALDHQCQP</sequence>
<dbReference type="EMBL" id="JACHHY010000032">
    <property type="protein sequence ID" value="MBB5020353.1"/>
    <property type="molecule type" value="Genomic_DNA"/>
</dbReference>
<evidence type="ECO:0000313" key="4">
    <source>
        <dbReference type="Proteomes" id="UP000575898"/>
    </source>
</evidence>
<dbReference type="PANTHER" id="PTHR21198:SF7">
    <property type="entry name" value="ASPARTATE-GLUTAMATE RACEMASE FAMILY"/>
    <property type="match status" value="1"/>
</dbReference>
<dbReference type="InterPro" id="IPR015942">
    <property type="entry name" value="Asp/Glu/hydantoin_racemase"/>
</dbReference>
<reference evidence="3 4" key="1">
    <citation type="submission" date="2020-08" db="EMBL/GenBank/DDBJ databases">
        <title>Genomic Encyclopedia of Type Strains, Phase IV (KMG-IV): sequencing the most valuable type-strain genomes for metagenomic binning, comparative biology and taxonomic classification.</title>
        <authorList>
            <person name="Goeker M."/>
        </authorList>
    </citation>
    <scope>NUCLEOTIDE SEQUENCE [LARGE SCALE GENOMIC DNA]</scope>
    <source>
        <strain evidence="3 4">DSM 27165</strain>
    </source>
</reference>
<name>A0A840MVI0_9PROT</name>
<gene>
    <name evidence="3" type="ORF">HNQ59_003672</name>
</gene>
<evidence type="ECO:0000313" key="3">
    <source>
        <dbReference type="EMBL" id="MBB5020353.1"/>
    </source>
</evidence>
<dbReference type="InterPro" id="IPR004380">
    <property type="entry name" value="Asp_race"/>
</dbReference>
<evidence type="ECO:0000256" key="1">
    <source>
        <dbReference type="ARBA" id="ARBA00007847"/>
    </source>
</evidence>
<dbReference type="Gene3D" id="3.40.50.1860">
    <property type="match status" value="2"/>
</dbReference>
<dbReference type="Proteomes" id="UP000575898">
    <property type="component" value="Unassembled WGS sequence"/>
</dbReference>
<dbReference type="GO" id="GO:0047689">
    <property type="term" value="F:aspartate racemase activity"/>
    <property type="evidence" value="ECO:0007669"/>
    <property type="project" value="UniProtKB-EC"/>
</dbReference>
<proteinExistence type="inferred from homology"/>
<accession>A0A840MVI0</accession>
<protein>
    <submittedName>
        <fullName evidence="3">Aspartate racemase</fullName>
        <ecNumber evidence="3">5.1.1.13</ecNumber>
    </submittedName>
</protein>
<comment type="similarity">
    <text evidence="1">Belongs to the aspartate/glutamate racemases family.</text>
</comment>
<dbReference type="InterPro" id="IPR033134">
    <property type="entry name" value="Asp/Glu_racemase_AS_2"/>
</dbReference>
<dbReference type="PANTHER" id="PTHR21198">
    <property type="entry name" value="GLUTAMATE RACEMASE"/>
    <property type="match status" value="1"/>
</dbReference>
<dbReference type="SUPFAM" id="SSF53681">
    <property type="entry name" value="Aspartate/glutamate racemase"/>
    <property type="match status" value="2"/>
</dbReference>
<dbReference type="Pfam" id="PF01177">
    <property type="entry name" value="Asp_Glu_race"/>
    <property type="match status" value="1"/>
</dbReference>
<comment type="caution">
    <text evidence="3">The sequence shown here is derived from an EMBL/GenBank/DDBJ whole genome shotgun (WGS) entry which is preliminary data.</text>
</comment>
<keyword evidence="2 3" id="KW-0413">Isomerase</keyword>
<evidence type="ECO:0000256" key="2">
    <source>
        <dbReference type="ARBA" id="ARBA00023235"/>
    </source>
</evidence>
<dbReference type="NCBIfam" id="TIGR00035">
    <property type="entry name" value="asp_race"/>
    <property type="match status" value="1"/>
</dbReference>